<dbReference type="GO" id="GO:0016491">
    <property type="term" value="F:oxidoreductase activity"/>
    <property type="evidence" value="ECO:0007669"/>
    <property type="project" value="InterPro"/>
</dbReference>
<evidence type="ECO:0000256" key="3">
    <source>
        <dbReference type="ARBA" id="ARBA00023157"/>
    </source>
</evidence>
<comment type="subcellular location">
    <subcellularLocation>
        <location evidence="1">Cell envelope</location>
    </subcellularLocation>
</comment>
<dbReference type="CDD" id="cd02966">
    <property type="entry name" value="TlpA_like_family"/>
    <property type="match status" value="1"/>
</dbReference>
<evidence type="ECO:0000256" key="5">
    <source>
        <dbReference type="SAM" id="SignalP"/>
    </source>
</evidence>
<feature type="chain" id="PRO_5013393295" evidence="5">
    <location>
        <begin position="26"/>
        <end position="386"/>
    </location>
</feature>
<dbReference type="OrthoDB" id="1069091at2"/>
<dbReference type="GO" id="GO:0016209">
    <property type="term" value="F:antioxidant activity"/>
    <property type="evidence" value="ECO:0007669"/>
    <property type="project" value="InterPro"/>
</dbReference>
<sequence>MRQLLRKMKITILLVITLFPFVALAQSPFTIKGVGPGLKDGDKIWLIYKIDSKTKGDSTIVRNHTFTFQGKINGREYGYVCRNDDPMTAAELHDVFNFYIEPGNILITSPDSLLNSSISGTPTNNDLTTLNKALNPLQSRFIKLNKDFEALTPAQQEDINTVATLRANFKTVFAEMEPVQFAFVKNHPDSYISLVTLDLMKKRNANLIPQIESAYKELTPVIRETPFGKALWLNIAASMKSDIGIMATDFTQPDINGRPVNLSDFRGKYVLIDFWASWCAPCRAENPFVLAAYNKYKDKGFTVLGVSWDDQSTRKAWLKAIKDDGLTWTQVSDLNGSKNAASKLYGITLIPSNILIDPSGKIVARNIKDKVLDSTLDGLLSSGSKR</sequence>
<evidence type="ECO:0000313" key="7">
    <source>
        <dbReference type="EMBL" id="ASU31978.1"/>
    </source>
</evidence>
<dbReference type="Gene3D" id="3.40.30.10">
    <property type="entry name" value="Glutaredoxin"/>
    <property type="match status" value="1"/>
</dbReference>
<evidence type="ECO:0000259" key="6">
    <source>
        <dbReference type="PROSITE" id="PS51352"/>
    </source>
</evidence>
<dbReference type="PROSITE" id="PS00194">
    <property type="entry name" value="THIOREDOXIN_1"/>
    <property type="match status" value="1"/>
</dbReference>
<protein>
    <submittedName>
        <fullName evidence="7">Thioredoxin</fullName>
    </submittedName>
</protein>
<dbReference type="PROSITE" id="PS51352">
    <property type="entry name" value="THIOREDOXIN_2"/>
    <property type="match status" value="1"/>
</dbReference>
<dbReference type="InterPro" id="IPR017937">
    <property type="entry name" value="Thioredoxin_CS"/>
</dbReference>
<keyword evidence="4" id="KW-0676">Redox-active center</keyword>
<dbReference type="EMBL" id="CP022743">
    <property type="protein sequence ID" value="ASU31978.1"/>
    <property type="molecule type" value="Genomic_DNA"/>
</dbReference>
<evidence type="ECO:0000256" key="2">
    <source>
        <dbReference type="ARBA" id="ARBA00022748"/>
    </source>
</evidence>
<dbReference type="InterPro" id="IPR025380">
    <property type="entry name" value="DUF4369"/>
</dbReference>
<dbReference type="Pfam" id="PF00578">
    <property type="entry name" value="AhpC-TSA"/>
    <property type="match status" value="1"/>
</dbReference>
<dbReference type="InterPro" id="IPR013766">
    <property type="entry name" value="Thioredoxin_domain"/>
</dbReference>
<reference evidence="7 8" key="1">
    <citation type="submission" date="2017-08" db="EMBL/GenBank/DDBJ databases">
        <title>Complete genome sequence of Mucilaginibacter sp. strain BJC16-A31.</title>
        <authorList>
            <consortium name="Henan University of Science and Technology"/>
            <person name="You X."/>
        </authorList>
    </citation>
    <scope>NUCLEOTIDE SEQUENCE [LARGE SCALE GENOMIC DNA]</scope>
    <source>
        <strain evidence="7 8">BJC16-A31</strain>
    </source>
</reference>
<keyword evidence="3" id="KW-1015">Disulfide bond</keyword>
<dbReference type="Pfam" id="PF14289">
    <property type="entry name" value="DUF4369"/>
    <property type="match status" value="1"/>
</dbReference>
<proteinExistence type="predicted"/>
<keyword evidence="5" id="KW-0732">Signal</keyword>
<name>A0A223NQN8_9SPHI</name>
<gene>
    <name evidence="7" type="ORF">MuYL_0075</name>
</gene>
<organism evidence="7 8">
    <name type="scientific">Mucilaginibacter xinganensis</name>
    <dbReference type="NCBI Taxonomy" id="1234841"/>
    <lineage>
        <taxon>Bacteria</taxon>
        <taxon>Pseudomonadati</taxon>
        <taxon>Bacteroidota</taxon>
        <taxon>Sphingobacteriia</taxon>
        <taxon>Sphingobacteriales</taxon>
        <taxon>Sphingobacteriaceae</taxon>
        <taxon>Mucilaginibacter</taxon>
    </lineage>
</organism>
<dbReference type="InterPro" id="IPR050553">
    <property type="entry name" value="Thioredoxin_ResA/DsbE_sf"/>
</dbReference>
<evidence type="ECO:0000313" key="8">
    <source>
        <dbReference type="Proteomes" id="UP000215002"/>
    </source>
</evidence>
<dbReference type="AlphaFoldDB" id="A0A223NQN8"/>
<feature type="domain" description="Thioredoxin" evidence="6">
    <location>
        <begin position="241"/>
        <end position="386"/>
    </location>
</feature>
<dbReference type="PANTHER" id="PTHR42852:SF6">
    <property type="entry name" value="THIOL:DISULFIDE INTERCHANGE PROTEIN DSBE"/>
    <property type="match status" value="1"/>
</dbReference>
<dbReference type="KEGG" id="muc:MuYL_0075"/>
<dbReference type="SUPFAM" id="SSF52833">
    <property type="entry name" value="Thioredoxin-like"/>
    <property type="match status" value="1"/>
</dbReference>
<dbReference type="InterPro" id="IPR000866">
    <property type="entry name" value="AhpC/TSA"/>
</dbReference>
<dbReference type="PANTHER" id="PTHR42852">
    <property type="entry name" value="THIOL:DISULFIDE INTERCHANGE PROTEIN DSBE"/>
    <property type="match status" value="1"/>
</dbReference>
<dbReference type="Proteomes" id="UP000215002">
    <property type="component" value="Chromosome"/>
</dbReference>
<evidence type="ECO:0000256" key="1">
    <source>
        <dbReference type="ARBA" id="ARBA00004196"/>
    </source>
</evidence>
<evidence type="ECO:0000256" key="4">
    <source>
        <dbReference type="ARBA" id="ARBA00023284"/>
    </source>
</evidence>
<dbReference type="GO" id="GO:0030313">
    <property type="term" value="C:cell envelope"/>
    <property type="evidence" value="ECO:0007669"/>
    <property type="project" value="UniProtKB-SubCell"/>
</dbReference>
<feature type="signal peptide" evidence="5">
    <location>
        <begin position="1"/>
        <end position="25"/>
    </location>
</feature>
<accession>A0A223NQN8</accession>
<keyword evidence="8" id="KW-1185">Reference proteome</keyword>
<keyword evidence="2" id="KW-0201">Cytochrome c-type biogenesis</keyword>
<dbReference type="GO" id="GO:0017004">
    <property type="term" value="P:cytochrome complex assembly"/>
    <property type="evidence" value="ECO:0007669"/>
    <property type="project" value="UniProtKB-KW"/>
</dbReference>
<dbReference type="InterPro" id="IPR036249">
    <property type="entry name" value="Thioredoxin-like_sf"/>
</dbReference>